<evidence type="ECO:0000313" key="3">
    <source>
        <dbReference type="EMBL" id="CAB4220823.1"/>
    </source>
</evidence>
<organism evidence="3">
    <name type="scientific">uncultured Caudovirales phage</name>
    <dbReference type="NCBI Taxonomy" id="2100421"/>
    <lineage>
        <taxon>Viruses</taxon>
        <taxon>Duplodnaviria</taxon>
        <taxon>Heunggongvirae</taxon>
        <taxon>Uroviricota</taxon>
        <taxon>Caudoviricetes</taxon>
        <taxon>Peduoviridae</taxon>
        <taxon>Maltschvirus</taxon>
        <taxon>Maltschvirus maltsch</taxon>
    </lineage>
</organism>
<dbReference type="EMBL" id="LR796981">
    <property type="protein sequence ID" value="CAB4179316.1"/>
    <property type="molecule type" value="Genomic_DNA"/>
</dbReference>
<feature type="region of interest" description="Disordered" evidence="1">
    <location>
        <begin position="1"/>
        <end position="46"/>
    </location>
</feature>
<gene>
    <name evidence="2" type="ORF">UFOVP1033_82</name>
    <name evidence="3" type="ORF">UFOVP1631_82</name>
</gene>
<protein>
    <submittedName>
        <fullName evidence="3">Uncharacterized protein</fullName>
    </submittedName>
</protein>
<sequence>MKTLSSPSDDFGRKKPGGAYTNRAVGESVPDRGEDPKRKMTWDVHNNESGEYQYSFKGGSKLRQSTKNKHFGSNYENEIVSANHSTYPWAVGNKKRKFK</sequence>
<accession>A0A6J5SZ69</accession>
<name>A0A6J5SZ69_9CAUD</name>
<feature type="compositionally biased region" description="Basic and acidic residues" evidence="1">
    <location>
        <begin position="29"/>
        <end position="46"/>
    </location>
</feature>
<reference evidence="3" key="1">
    <citation type="submission" date="2020-05" db="EMBL/GenBank/DDBJ databases">
        <authorList>
            <person name="Chiriac C."/>
            <person name="Salcher M."/>
            <person name="Ghai R."/>
            <person name="Kavagutti S V."/>
        </authorList>
    </citation>
    <scope>NUCLEOTIDE SEQUENCE</scope>
</reference>
<proteinExistence type="predicted"/>
<evidence type="ECO:0000256" key="1">
    <source>
        <dbReference type="SAM" id="MobiDB-lite"/>
    </source>
</evidence>
<dbReference type="EMBL" id="LR797501">
    <property type="protein sequence ID" value="CAB4220823.1"/>
    <property type="molecule type" value="Genomic_DNA"/>
</dbReference>
<evidence type="ECO:0000313" key="2">
    <source>
        <dbReference type="EMBL" id="CAB4179316.1"/>
    </source>
</evidence>